<dbReference type="Pfam" id="PF00370">
    <property type="entry name" value="FGGY_N"/>
    <property type="match status" value="1"/>
</dbReference>
<evidence type="ECO:0000259" key="8">
    <source>
        <dbReference type="Pfam" id="PF00370"/>
    </source>
</evidence>
<dbReference type="Pfam" id="PF02782">
    <property type="entry name" value="FGGY_C"/>
    <property type="match status" value="1"/>
</dbReference>
<sequence>MINHIAVDIGASSGRLVLGRLEHGVMQLTELHRFPNQFQRKGNHLYWDIDQLFKELIIGLSKAKQAGIEQCTLGIDTWAVDYVLLDAQGERLHDVYAYRDARTNGAPDSLHQHISRADVYRKTGIQELPFNTLYQLYVHDKEQLSQTDCLLFVPDYLYYRLTGKRINEVTNASTSQLINLTNGQYDEQLLELLKLSREQFAELVEPGTVLGPIKESLRQEHQLPQCECIVVPTHDTASAVVGVPATGERPWAFISSGTWSLLGMELRQPIHGAEALAANYTNERGAFDTYRFLKNIMGLWMLQEVRRLDPAGYGFAELVELAAQEQPFVSLVRCNDDRFLNPEHMIEEIQSFCKETKQPVPYTSGEIARCIFDSLALTYYDYMKELQQLTGVKPEVLHIVGGGANNGLLNQLTADLLEIEVQAGPSESTATGNLIVQMMTSGEIDQLSTARDILEKSFDVVSYYPRHIEGKQELLTRWAQL</sequence>
<keyword evidence="4" id="KW-0418">Kinase</keyword>
<accession>A0ABW1V5N2</accession>
<evidence type="ECO:0000256" key="3">
    <source>
        <dbReference type="ARBA" id="ARBA00022741"/>
    </source>
</evidence>
<organism evidence="10 11">
    <name type="scientific">Paenibacillus septentrionalis</name>
    <dbReference type="NCBI Taxonomy" id="429342"/>
    <lineage>
        <taxon>Bacteria</taxon>
        <taxon>Bacillati</taxon>
        <taxon>Bacillota</taxon>
        <taxon>Bacilli</taxon>
        <taxon>Bacillales</taxon>
        <taxon>Paenibacillaceae</taxon>
        <taxon>Paenibacillus</taxon>
    </lineage>
</organism>
<keyword evidence="2 10" id="KW-0808">Transferase</keyword>
<dbReference type="InterPro" id="IPR018484">
    <property type="entry name" value="FGGY_N"/>
</dbReference>
<keyword evidence="5" id="KW-0067">ATP-binding</keyword>
<evidence type="ECO:0000256" key="6">
    <source>
        <dbReference type="ARBA" id="ARBA00023308"/>
    </source>
</evidence>
<gene>
    <name evidence="10" type="primary">rhaB</name>
    <name evidence="10" type="ORF">ACFP56_15850</name>
</gene>
<evidence type="ECO:0000313" key="10">
    <source>
        <dbReference type="EMBL" id="MFC6334102.1"/>
    </source>
</evidence>
<dbReference type="SUPFAM" id="SSF53067">
    <property type="entry name" value="Actin-like ATPase domain"/>
    <property type="match status" value="2"/>
</dbReference>
<evidence type="ECO:0000256" key="2">
    <source>
        <dbReference type="ARBA" id="ARBA00022679"/>
    </source>
</evidence>
<evidence type="ECO:0000313" key="11">
    <source>
        <dbReference type="Proteomes" id="UP001596233"/>
    </source>
</evidence>
<dbReference type="InterPro" id="IPR013449">
    <property type="entry name" value="Rhamnulokinase"/>
</dbReference>
<evidence type="ECO:0000256" key="1">
    <source>
        <dbReference type="ARBA" id="ARBA00009156"/>
    </source>
</evidence>
<dbReference type="NCBIfam" id="TIGR02627">
    <property type="entry name" value="rhamnulo_kin"/>
    <property type="match status" value="1"/>
</dbReference>
<dbReference type="EC" id="2.7.1.5" evidence="7"/>
<keyword evidence="6" id="KW-0684">Rhamnose metabolism</keyword>
<dbReference type="PANTHER" id="PTHR43095">
    <property type="entry name" value="SUGAR KINASE"/>
    <property type="match status" value="1"/>
</dbReference>
<feature type="domain" description="Carbohydrate kinase FGGY C-terminal" evidence="9">
    <location>
        <begin position="253"/>
        <end position="440"/>
    </location>
</feature>
<comment type="caution">
    <text evidence="10">The sequence shown here is derived from an EMBL/GenBank/DDBJ whole genome shotgun (WGS) entry which is preliminary data.</text>
</comment>
<name>A0ABW1V5N2_9BACL</name>
<keyword evidence="3" id="KW-0547">Nucleotide-binding</keyword>
<dbReference type="Proteomes" id="UP001596233">
    <property type="component" value="Unassembled WGS sequence"/>
</dbReference>
<dbReference type="InterPro" id="IPR050406">
    <property type="entry name" value="FGGY_Carb_Kinase"/>
</dbReference>
<keyword evidence="11" id="KW-1185">Reference proteome</keyword>
<dbReference type="InterPro" id="IPR043129">
    <property type="entry name" value="ATPase_NBD"/>
</dbReference>
<dbReference type="GO" id="GO:0008993">
    <property type="term" value="F:rhamnulokinase activity"/>
    <property type="evidence" value="ECO:0007669"/>
    <property type="project" value="UniProtKB-EC"/>
</dbReference>
<evidence type="ECO:0000259" key="9">
    <source>
        <dbReference type="Pfam" id="PF02782"/>
    </source>
</evidence>
<dbReference type="EMBL" id="JBHSTE010000005">
    <property type="protein sequence ID" value="MFC6334102.1"/>
    <property type="molecule type" value="Genomic_DNA"/>
</dbReference>
<evidence type="ECO:0000256" key="4">
    <source>
        <dbReference type="ARBA" id="ARBA00022777"/>
    </source>
</evidence>
<evidence type="ECO:0000256" key="7">
    <source>
        <dbReference type="NCBIfam" id="TIGR02627"/>
    </source>
</evidence>
<reference evidence="11" key="1">
    <citation type="journal article" date="2019" name="Int. J. Syst. Evol. Microbiol.">
        <title>The Global Catalogue of Microorganisms (GCM) 10K type strain sequencing project: providing services to taxonomists for standard genome sequencing and annotation.</title>
        <authorList>
            <consortium name="The Broad Institute Genomics Platform"/>
            <consortium name="The Broad Institute Genome Sequencing Center for Infectious Disease"/>
            <person name="Wu L."/>
            <person name="Ma J."/>
        </authorList>
    </citation>
    <scope>NUCLEOTIDE SEQUENCE [LARGE SCALE GENOMIC DNA]</scope>
    <source>
        <strain evidence="11">PCU 280</strain>
    </source>
</reference>
<protein>
    <recommendedName>
        <fullName evidence="7">Rhamnulokinase</fullName>
        <ecNumber evidence="7">2.7.1.5</ecNumber>
    </recommendedName>
</protein>
<evidence type="ECO:0000256" key="5">
    <source>
        <dbReference type="ARBA" id="ARBA00022840"/>
    </source>
</evidence>
<dbReference type="CDD" id="cd07771">
    <property type="entry name" value="ASKHA_NBD_FGGY_RhaB-like"/>
    <property type="match status" value="1"/>
</dbReference>
<proteinExistence type="inferred from homology"/>
<dbReference type="InterPro" id="IPR018485">
    <property type="entry name" value="FGGY_C"/>
</dbReference>
<feature type="domain" description="Carbohydrate kinase FGGY N-terminal" evidence="8">
    <location>
        <begin position="5"/>
        <end position="242"/>
    </location>
</feature>
<dbReference type="RefSeq" id="WP_379236278.1">
    <property type="nucleotide sequence ID" value="NZ_JBHSTE010000005.1"/>
</dbReference>
<dbReference type="Gene3D" id="3.30.420.40">
    <property type="match status" value="2"/>
</dbReference>
<comment type="similarity">
    <text evidence="1">Belongs to the FGGY kinase family.</text>
</comment>